<name>A0A4Y7XDJ3_9GAMM</name>
<proteinExistence type="predicted"/>
<feature type="domain" description="Phosphodiester glycosidase" evidence="1">
    <location>
        <begin position="69"/>
        <end position="233"/>
    </location>
</feature>
<evidence type="ECO:0000259" key="1">
    <source>
        <dbReference type="Pfam" id="PF09992"/>
    </source>
</evidence>
<accession>A0A4Y7XDJ3</accession>
<reference evidence="2 3" key="1">
    <citation type="submission" date="2019-03" db="EMBL/GenBank/DDBJ databases">
        <title>Alkanindiges illinoisensis: a potential pathogenic isolated from ascites of a gastric cancer patient with abdominal metastasis.</title>
        <authorList>
            <person name="Hu X."/>
            <person name="Yang B."/>
            <person name="Yan X."/>
            <person name="Lin L."/>
            <person name="Zhao H."/>
            <person name="Zhou F."/>
            <person name="Su B."/>
            <person name="Chen J."/>
            <person name="Rui Y."/>
            <person name="Wang Q."/>
            <person name="Zheng L."/>
        </authorList>
    </citation>
    <scope>NUCLEOTIDE SEQUENCE [LARGE SCALE GENOMIC DNA]</scope>
    <source>
        <strain evidence="2 3">NFYY 23406</strain>
    </source>
</reference>
<comment type="caution">
    <text evidence="2">The sequence shown here is derived from an EMBL/GenBank/DDBJ whole genome shotgun (WGS) entry which is preliminary data.</text>
</comment>
<dbReference type="InterPro" id="IPR018711">
    <property type="entry name" value="NAGPA"/>
</dbReference>
<protein>
    <recommendedName>
        <fullName evidence="1">Phosphodiester glycosidase domain-containing protein</fullName>
    </recommendedName>
</protein>
<dbReference type="EMBL" id="SNTY01000016">
    <property type="protein sequence ID" value="TEU28606.1"/>
    <property type="molecule type" value="Genomic_DNA"/>
</dbReference>
<organism evidence="2 3">
    <name type="scientific">Alkanindiges illinoisensis</name>
    <dbReference type="NCBI Taxonomy" id="197183"/>
    <lineage>
        <taxon>Bacteria</taxon>
        <taxon>Pseudomonadati</taxon>
        <taxon>Pseudomonadota</taxon>
        <taxon>Gammaproteobacteria</taxon>
        <taxon>Moraxellales</taxon>
        <taxon>Moraxellaceae</taxon>
        <taxon>Alkanindiges</taxon>
    </lineage>
</organism>
<dbReference type="AlphaFoldDB" id="A0A4Y7XDJ3"/>
<gene>
    <name evidence="2" type="ORF">E2B99_05530</name>
</gene>
<dbReference type="OrthoDB" id="5515706at2"/>
<dbReference type="STRING" id="1120977.GCA_000619845_01244"/>
<evidence type="ECO:0000313" key="2">
    <source>
        <dbReference type="EMBL" id="TEU28606.1"/>
    </source>
</evidence>
<dbReference type="Pfam" id="PF09992">
    <property type="entry name" value="NAGPA"/>
    <property type="match status" value="1"/>
</dbReference>
<evidence type="ECO:0000313" key="3">
    <source>
        <dbReference type="Proteomes" id="UP000297834"/>
    </source>
</evidence>
<sequence length="256" mass="28480">MTLQNSQAIEVQTLPLANTRAVVVTVDIKKDNLQLFLKDNRGNPYQSFAAINQQLLKQQSAQQQPASQQLIFAMNAGMFHPNYLPVGLYVEQGSELYPLNTETGTGNFFMQPNGVFLLKKADKYPSGADSAQVISTADFQSNPSRHIWLATQSGPLLIYKGKINSQFNPASSSRFIRNAVGVKQSTKAVFVISEQPVSFYELADFFKHTLKIDNALYLDGTISSLYLPALNRHDRQRFLGPIIGVTQPVKRHSSTQ</sequence>
<keyword evidence="3" id="KW-1185">Reference proteome</keyword>
<dbReference type="Proteomes" id="UP000297834">
    <property type="component" value="Unassembled WGS sequence"/>
</dbReference>